<feature type="region of interest" description="Disordered" evidence="1">
    <location>
        <begin position="332"/>
        <end position="724"/>
    </location>
</feature>
<feature type="chain" id="PRO_5035166818" evidence="2">
    <location>
        <begin position="30"/>
        <end position="862"/>
    </location>
</feature>
<dbReference type="PANTHER" id="PTHR24216:SF65">
    <property type="entry name" value="PAXILLIN-LIKE PROTEIN 1"/>
    <property type="match status" value="1"/>
</dbReference>
<accession>A0A8J4B5E7</accession>
<organism evidence="3 4">
    <name type="scientific">Volvox africanus</name>
    <dbReference type="NCBI Taxonomy" id="51714"/>
    <lineage>
        <taxon>Eukaryota</taxon>
        <taxon>Viridiplantae</taxon>
        <taxon>Chlorophyta</taxon>
        <taxon>core chlorophytes</taxon>
        <taxon>Chlorophyceae</taxon>
        <taxon>CS clade</taxon>
        <taxon>Chlamydomonadales</taxon>
        <taxon>Volvocaceae</taxon>
        <taxon>Volvox</taxon>
    </lineage>
</organism>
<proteinExistence type="predicted"/>
<evidence type="ECO:0000313" key="3">
    <source>
        <dbReference type="EMBL" id="GIL53646.1"/>
    </source>
</evidence>
<gene>
    <name evidence="3" type="ORF">Vafri_9269</name>
</gene>
<feature type="compositionally biased region" description="Pro residues" evidence="1">
    <location>
        <begin position="369"/>
        <end position="724"/>
    </location>
</feature>
<feature type="compositionally biased region" description="Pro residues" evidence="1">
    <location>
        <begin position="334"/>
        <end position="357"/>
    </location>
</feature>
<dbReference type="PRINTS" id="PR01217">
    <property type="entry name" value="PRICHEXTENSN"/>
</dbReference>
<dbReference type="EMBL" id="BNCO01000015">
    <property type="protein sequence ID" value="GIL53646.1"/>
    <property type="molecule type" value="Genomic_DNA"/>
</dbReference>
<dbReference type="Proteomes" id="UP000747399">
    <property type="component" value="Unassembled WGS sequence"/>
</dbReference>
<evidence type="ECO:0000313" key="4">
    <source>
        <dbReference type="Proteomes" id="UP000747399"/>
    </source>
</evidence>
<comment type="caution">
    <text evidence="3">The sequence shown here is derived from an EMBL/GenBank/DDBJ whole genome shotgun (WGS) entry which is preliminary data.</text>
</comment>
<feature type="non-terminal residue" evidence="3">
    <location>
        <position position="862"/>
    </location>
</feature>
<keyword evidence="4" id="KW-1185">Reference proteome</keyword>
<feature type="signal peptide" evidence="2">
    <location>
        <begin position="1"/>
        <end position="29"/>
    </location>
</feature>
<feature type="region of interest" description="Disordered" evidence="1">
    <location>
        <begin position="285"/>
        <end position="305"/>
    </location>
</feature>
<dbReference type="AlphaFoldDB" id="A0A8J4B5E7"/>
<name>A0A8J4B5E7_9CHLO</name>
<reference evidence="3" key="1">
    <citation type="journal article" date="2021" name="Proc. Natl. Acad. Sci. U.S.A.">
        <title>Three genomes in the algal genus Volvox reveal the fate of a haploid sex-determining region after a transition to homothallism.</title>
        <authorList>
            <person name="Yamamoto K."/>
            <person name="Hamaji T."/>
            <person name="Kawai-Toyooka H."/>
            <person name="Matsuzaki R."/>
            <person name="Takahashi F."/>
            <person name="Nishimura Y."/>
            <person name="Kawachi M."/>
            <person name="Noguchi H."/>
            <person name="Minakuchi Y."/>
            <person name="Umen J.G."/>
            <person name="Toyoda A."/>
            <person name="Nozaki H."/>
        </authorList>
    </citation>
    <scope>NUCLEOTIDE SEQUENCE</scope>
    <source>
        <strain evidence="3">NIES-3780</strain>
    </source>
</reference>
<evidence type="ECO:0000256" key="1">
    <source>
        <dbReference type="SAM" id="MobiDB-lite"/>
    </source>
</evidence>
<dbReference type="PANTHER" id="PTHR24216">
    <property type="entry name" value="PAXILLIN-RELATED"/>
    <property type="match status" value="1"/>
</dbReference>
<protein>
    <submittedName>
        <fullName evidence="3">Uncharacterized protein</fullName>
    </submittedName>
</protein>
<evidence type="ECO:0000256" key="2">
    <source>
        <dbReference type="SAM" id="SignalP"/>
    </source>
</evidence>
<sequence length="862" mass="91298">MSPAERTSSSKLLLLLPLLLLALLPSSSADPEDAASKITSSAVGRVGMYFRESSSAADAVLDFNWDLAPFHLRTQLIDLGFKVSLIATPTEKTLAAATTDSESTGVHAYVIPPANGPNFYSDFEDMAAVSAFIQAGGLVVVVEGSQGAEATKDFIQQALDYNGKWLTCRDLGSNRKAPLGTLERAARFPKQFLPYAQTDLWAQEVEDVETVTAHSWCIHEDPGYASWPLYTSKEDRSKVVAQAFGKAGIPGAVLWLGYNWRNGPQKNWGAVLASVINEFAVTSGHPHTGSADGDEDDDNSDLYNSLDPVLDQVNELGDDVMRRFMTVSALGAYPPSPPPPSPPPPSPPIPIPPPLPSPLQFNIYIINPHPAPLPPPPRPPPFRPPPPSPFPPRPPPPSPFPPRPPPPSPPPPRPPPPRPPPPSPPPPRPPPPRPPLPRPPPPRPPSPRPPPRNPPSPRPPRPPPPSPRRPPSPPPPPRNPPSPRPPRPPPPSPRRPPSPRPPPRSPPSPKPPRPPPPSPRRPPSPRPLPPRPPSPRPPPPSPPGPRPSPLLPPRPPSPLPPSPLPPSPLPPSPLPPSPLPPSPLPPSPLPPSPLPPSPLPPSPLPPSPLPPSPLPPSPLPPSPLPPSPLPPSPLPPSPLPPSPLPPSPLPPSPLPPSPLPPSPLPPSPLPPSPLPPSPLPPSPLPPSPLPPSPLPPSPLPPSPLPPSPLPPSPLPPSPLPPSPLPPWLPQCAQFQPAALGTNRVLYNNTAGFGTYYYDVKTTCPQDPDGYKATDKYPACSASKGANRKTLRQLGTNNAIAIDVALIGKDKDLYCGKKVLVYYNGQKVTPPDSGDFFVWDSCGNCKAPPQGLDFSVSGLRQAD</sequence>
<keyword evidence="2" id="KW-0732">Signal</keyword>